<evidence type="ECO:0000313" key="7">
    <source>
        <dbReference type="EMBL" id="TQB75877.1"/>
    </source>
</evidence>
<evidence type="ECO:0000256" key="3">
    <source>
        <dbReference type="ARBA" id="ARBA00022630"/>
    </source>
</evidence>
<evidence type="ECO:0000313" key="8">
    <source>
        <dbReference type="Proteomes" id="UP000319663"/>
    </source>
</evidence>
<dbReference type="GO" id="GO:0008115">
    <property type="term" value="F:sarcosine oxidase activity"/>
    <property type="evidence" value="ECO:0007669"/>
    <property type="project" value="TreeGrafter"/>
</dbReference>
<keyword evidence="4" id="KW-0274">FAD</keyword>
<dbReference type="InterPro" id="IPR045170">
    <property type="entry name" value="MTOX"/>
</dbReference>
<accession>A0A507R0J2</accession>
<comment type="caution">
    <text evidence="7">The sequence shown here is derived from an EMBL/GenBank/DDBJ whole genome shotgun (WGS) entry which is preliminary data.</text>
</comment>
<evidence type="ECO:0000256" key="5">
    <source>
        <dbReference type="ARBA" id="ARBA00023002"/>
    </source>
</evidence>
<gene>
    <name evidence="7" type="ORF">MPDQ_001478</name>
</gene>
<dbReference type="EMBL" id="VIFY01000014">
    <property type="protein sequence ID" value="TQB75877.1"/>
    <property type="molecule type" value="Genomic_DNA"/>
</dbReference>
<dbReference type="GO" id="GO:0050660">
    <property type="term" value="F:flavin adenine dinucleotide binding"/>
    <property type="evidence" value="ECO:0007669"/>
    <property type="project" value="InterPro"/>
</dbReference>
<protein>
    <recommendedName>
        <fullName evidence="6">FAD dependent oxidoreductase domain-containing protein</fullName>
    </recommendedName>
</protein>
<dbReference type="Proteomes" id="UP000319663">
    <property type="component" value="Unassembled WGS sequence"/>
</dbReference>
<organism evidence="7 8">
    <name type="scientific">Monascus purpureus</name>
    <name type="common">Red mold</name>
    <name type="synonym">Monascus anka</name>
    <dbReference type="NCBI Taxonomy" id="5098"/>
    <lineage>
        <taxon>Eukaryota</taxon>
        <taxon>Fungi</taxon>
        <taxon>Dikarya</taxon>
        <taxon>Ascomycota</taxon>
        <taxon>Pezizomycotina</taxon>
        <taxon>Eurotiomycetes</taxon>
        <taxon>Eurotiomycetidae</taxon>
        <taxon>Eurotiales</taxon>
        <taxon>Aspergillaceae</taxon>
        <taxon>Monascus</taxon>
    </lineage>
</organism>
<dbReference type="SUPFAM" id="SSF51905">
    <property type="entry name" value="FAD/NAD(P)-binding domain"/>
    <property type="match status" value="1"/>
</dbReference>
<dbReference type="Gene3D" id="3.50.50.60">
    <property type="entry name" value="FAD/NAD(P)-binding domain"/>
    <property type="match status" value="1"/>
</dbReference>
<reference evidence="7 8" key="1">
    <citation type="submission" date="2019-06" db="EMBL/GenBank/DDBJ databases">
        <title>Wine fermentation using esterase from Monascus purpureus.</title>
        <authorList>
            <person name="Geng C."/>
            <person name="Zhang Y."/>
        </authorList>
    </citation>
    <scope>NUCLEOTIDE SEQUENCE [LARGE SCALE GENOMIC DNA]</scope>
    <source>
        <strain evidence="7">HQ1</strain>
    </source>
</reference>
<dbReference type="PANTHER" id="PTHR10961">
    <property type="entry name" value="PEROXISOMAL SARCOSINE OXIDASE"/>
    <property type="match status" value="1"/>
</dbReference>
<proteinExistence type="inferred from homology"/>
<keyword evidence="8" id="KW-1185">Reference proteome</keyword>
<dbReference type="Pfam" id="PF01266">
    <property type="entry name" value="DAO"/>
    <property type="match status" value="1"/>
</dbReference>
<comment type="similarity">
    <text evidence="2">Belongs to the MSOX/MTOX family.</text>
</comment>
<name>A0A507R0J2_MONPU</name>
<dbReference type="Gene3D" id="3.30.9.10">
    <property type="entry name" value="D-Amino Acid Oxidase, subunit A, domain 2"/>
    <property type="match status" value="1"/>
</dbReference>
<evidence type="ECO:0000256" key="4">
    <source>
        <dbReference type="ARBA" id="ARBA00022827"/>
    </source>
</evidence>
<dbReference type="STRING" id="5098.A0A507R0J2"/>
<dbReference type="InterPro" id="IPR036188">
    <property type="entry name" value="FAD/NAD-bd_sf"/>
</dbReference>
<keyword evidence="3" id="KW-0285">Flavoprotein</keyword>
<evidence type="ECO:0000256" key="1">
    <source>
        <dbReference type="ARBA" id="ARBA00001974"/>
    </source>
</evidence>
<sequence length="422" mass="47057">MNAEILIVGAGIYGVSTAYHLAKSSSHDASRITILDRAPAPSTNAASTDVSKIVRADYEDLFYMELAYEAMDAWKSLPFFKDSGVYHQTGWISFDEKGSDLTDRVRENFRKSSRKDVTYLMSAEEVKKSWGGLLEKADLSPFETYYFNPDVAWVDAGRAVEIMAAEAVKMGVRYEVGEVARVLEGERGGVKGVETTDGKVYGADKVVLCSGAWTSSIMASLEDELRLPEEKTIESQIYPAGVVVSHFQLSAEEKKVYDQLPIVIYGEQGELWPPTDSGLLKNAHAITFTNTITAKSGRPITVPAPGSQFDVPRKLQDLALQQVRARLPQILDGDRQVDYFRLCWDSVTHNKHPVITRHPDERLQNLYIAAGGSFHTWKFLPTIGKYVANVIDGVGNGSERDGLWAWKTTAPKRDRKELKEFY</sequence>
<dbReference type="PANTHER" id="PTHR10961:SF37">
    <property type="entry name" value="FAD DEPENDENT OXIDOREDUCTASE DOMAIN-CONTAINING PROTEIN"/>
    <property type="match status" value="1"/>
</dbReference>
<comment type="cofactor">
    <cofactor evidence="1">
        <name>FAD</name>
        <dbReference type="ChEBI" id="CHEBI:57692"/>
    </cofactor>
</comment>
<keyword evidence="5" id="KW-0560">Oxidoreductase</keyword>
<dbReference type="InterPro" id="IPR006076">
    <property type="entry name" value="FAD-dep_OxRdtase"/>
</dbReference>
<dbReference type="AlphaFoldDB" id="A0A507R0J2"/>
<feature type="domain" description="FAD dependent oxidoreductase" evidence="6">
    <location>
        <begin position="5"/>
        <end position="389"/>
    </location>
</feature>
<dbReference type="GO" id="GO:0051698">
    <property type="term" value="F:saccharopine oxidase activity"/>
    <property type="evidence" value="ECO:0007669"/>
    <property type="project" value="TreeGrafter"/>
</dbReference>
<evidence type="ECO:0000259" key="6">
    <source>
        <dbReference type="Pfam" id="PF01266"/>
    </source>
</evidence>
<dbReference type="OrthoDB" id="2219495at2759"/>
<evidence type="ECO:0000256" key="2">
    <source>
        <dbReference type="ARBA" id="ARBA00010989"/>
    </source>
</evidence>